<dbReference type="RefSeq" id="WP_189586138.1">
    <property type="nucleotide sequence ID" value="NZ_BMYV01000002.1"/>
</dbReference>
<organism evidence="11 12">
    <name type="scientific">Litorimonas cladophorae</name>
    <dbReference type="NCBI Taxonomy" id="1220491"/>
    <lineage>
        <taxon>Bacteria</taxon>
        <taxon>Pseudomonadati</taxon>
        <taxon>Pseudomonadota</taxon>
        <taxon>Alphaproteobacteria</taxon>
        <taxon>Maricaulales</taxon>
        <taxon>Robiginitomaculaceae</taxon>
    </lineage>
</organism>
<evidence type="ECO:0000256" key="5">
    <source>
        <dbReference type="ARBA" id="ARBA00022694"/>
    </source>
</evidence>
<keyword evidence="4" id="KW-0963">Cytoplasm</keyword>
<evidence type="ECO:0000313" key="11">
    <source>
        <dbReference type="EMBL" id="GGX72482.1"/>
    </source>
</evidence>
<keyword evidence="9" id="KW-0460">Magnesium</keyword>
<evidence type="ECO:0000256" key="10">
    <source>
        <dbReference type="ARBA" id="ARBA00032441"/>
    </source>
</evidence>
<accession>A0A918NJJ2</accession>
<keyword evidence="7" id="KW-0547">Nucleotide-binding</keyword>
<dbReference type="AlphaFoldDB" id="A0A918NJJ2"/>
<evidence type="ECO:0000256" key="1">
    <source>
        <dbReference type="ARBA" id="ARBA00004496"/>
    </source>
</evidence>
<dbReference type="PANTHER" id="PTHR33540:SF2">
    <property type="entry name" value="TRNA THREONYLCARBAMOYLADENOSINE BIOSYNTHESIS PROTEIN TSAE"/>
    <property type="match status" value="1"/>
</dbReference>
<dbReference type="GO" id="GO:0005524">
    <property type="term" value="F:ATP binding"/>
    <property type="evidence" value="ECO:0007669"/>
    <property type="project" value="UniProtKB-KW"/>
</dbReference>
<evidence type="ECO:0000256" key="9">
    <source>
        <dbReference type="ARBA" id="ARBA00022842"/>
    </source>
</evidence>
<dbReference type="Pfam" id="PF02367">
    <property type="entry name" value="TsaE"/>
    <property type="match status" value="1"/>
</dbReference>
<keyword evidence="5" id="KW-0819">tRNA processing</keyword>
<dbReference type="PANTHER" id="PTHR33540">
    <property type="entry name" value="TRNA THREONYLCARBAMOYLADENOSINE BIOSYNTHESIS PROTEIN TSAE"/>
    <property type="match status" value="1"/>
</dbReference>
<dbReference type="EMBL" id="BMYV01000002">
    <property type="protein sequence ID" value="GGX72482.1"/>
    <property type="molecule type" value="Genomic_DNA"/>
</dbReference>
<keyword evidence="12" id="KW-1185">Reference proteome</keyword>
<evidence type="ECO:0000256" key="7">
    <source>
        <dbReference type="ARBA" id="ARBA00022741"/>
    </source>
</evidence>
<dbReference type="GO" id="GO:0002949">
    <property type="term" value="P:tRNA threonylcarbamoyladenosine modification"/>
    <property type="evidence" value="ECO:0007669"/>
    <property type="project" value="InterPro"/>
</dbReference>
<proteinExistence type="inferred from homology"/>
<comment type="subcellular location">
    <subcellularLocation>
        <location evidence="1">Cytoplasm</location>
    </subcellularLocation>
</comment>
<name>A0A918NJJ2_9PROT</name>
<dbReference type="GO" id="GO:0046872">
    <property type="term" value="F:metal ion binding"/>
    <property type="evidence" value="ECO:0007669"/>
    <property type="project" value="UniProtKB-KW"/>
</dbReference>
<sequence>MDQFTPQNEAEMLALGARLGGALEAGDTVALIGDLGAGKTTLARGLVQAVLPQEVVPSPTYTLVQAYDLPEFTLLHCDLYRLEHPDEAYEIGLIDAMGEDVCLIEWPDRLGPHLPQDAMIIDIKFEGDGRVVSLRGWGNRHV</sequence>
<evidence type="ECO:0000256" key="3">
    <source>
        <dbReference type="ARBA" id="ARBA00019010"/>
    </source>
</evidence>
<comment type="similarity">
    <text evidence="2">Belongs to the TsaE family.</text>
</comment>
<evidence type="ECO:0000256" key="4">
    <source>
        <dbReference type="ARBA" id="ARBA00022490"/>
    </source>
</evidence>
<keyword evidence="6" id="KW-0479">Metal-binding</keyword>
<gene>
    <name evidence="11" type="ORF">GCM10011309_23530</name>
</gene>
<dbReference type="GO" id="GO:0005737">
    <property type="term" value="C:cytoplasm"/>
    <property type="evidence" value="ECO:0007669"/>
    <property type="project" value="UniProtKB-SubCell"/>
</dbReference>
<dbReference type="InterPro" id="IPR003442">
    <property type="entry name" value="T6A_TsaE"/>
</dbReference>
<dbReference type="Gene3D" id="3.40.50.300">
    <property type="entry name" value="P-loop containing nucleotide triphosphate hydrolases"/>
    <property type="match status" value="1"/>
</dbReference>
<evidence type="ECO:0000256" key="8">
    <source>
        <dbReference type="ARBA" id="ARBA00022840"/>
    </source>
</evidence>
<protein>
    <recommendedName>
        <fullName evidence="3">tRNA threonylcarbamoyladenosine biosynthesis protein TsaE</fullName>
    </recommendedName>
    <alternativeName>
        <fullName evidence="10">t(6)A37 threonylcarbamoyladenosine biosynthesis protein TsaE</fullName>
    </alternativeName>
</protein>
<keyword evidence="8" id="KW-0067">ATP-binding</keyword>
<comment type="caution">
    <text evidence="11">The sequence shown here is derived from an EMBL/GenBank/DDBJ whole genome shotgun (WGS) entry which is preliminary data.</text>
</comment>
<evidence type="ECO:0000256" key="6">
    <source>
        <dbReference type="ARBA" id="ARBA00022723"/>
    </source>
</evidence>
<dbReference type="SUPFAM" id="SSF52540">
    <property type="entry name" value="P-loop containing nucleoside triphosphate hydrolases"/>
    <property type="match status" value="1"/>
</dbReference>
<dbReference type="NCBIfam" id="TIGR00150">
    <property type="entry name" value="T6A_YjeE"/>
    <property type="match status" value="1"/>
</dbReference>
<dbReference type="Proteomes" id="UP000600865">
    <property type="component" value="Unassembled WGS sequence"/>
</dbReference>
<evidence type="ECO:0000313" key="12">
    <source>
        <dbReference type="Proteomes" id="UP000600865"/>
    </source>
</evidence>
<dbReference type="InterPro" id="IPR027417">
    <property type="entry name" value="P-loop_NTPase"/>
</dbReference>
<evidence type="ECO:0000256" key="2">
    <source>
        <dbReference type="ARBA" id="ARBA00007599"/>
    </source>
</evidence>
<reference evidence="11 12" key="1">
    <citation type="journal article" date="2014" name="Int. J. Syst. Evol. Microbiol.">
        <title>Complete genome sequence of Corynebacterium casei LMG S-19264T (=DSM 44701T), isolated from a smear-ripened cheese.</title>
        <authorList>
            <consortium name="US DOE Joint Genome Institute (JGI-PGF)"/>
            <person name="Walter F."/>
            <person name="Albersmeier A."/>
            <person name="Kalinowski J."/>
            <person name="Ruckert C."/>
        </authorList>
    </citation>
    <scope>NUCLEOTIDE SEQUENCE [LARGE SCALE GENOMIC DNA]</scope>
    <source>
        <strain evidence="11 12">KCTC 23968</strain>
    </source>
</reference>